<dbReference type="AlphaFoldDB" id="A0A195FSB3"/>
<evidence type="ECO:0000313" key="2">
    <source>
        <dbReference type="Proteomes" id="UP000078541"/>
    </source>
</evidence>
<sequence length="156" mass="17741">MGPAVVITVVRRSRSHLKKKRRYETVQLQENQRSQQSRPPPQMVSVDLDSTVFSPLIFFRAYRRRPPSARRANLNDRICTSRLSKDAPIENEYVIVSRDRIGVTRLRGFMAGKNTGGKTAEPTSVSQACFTSIVIGSARRFLEVDELCELWSSRLS</sequence>
<keyword evidence="2" id="KW-1185">Reference proteome</keyword>
<dbReference type="EMBL" id="KQ981285">
    <property type="protein sequence ID" value="KYN43182.1"/>
    <property type="molecule type" value="Genomic_DNA"/>
</dbReference>
<name>A0A195FSB3_9HYME</name>
<accession>A0A195FSB3</accession>
<reference evidence="1 2" key="1">
    <citation type="submission" date="2016-03" db="EMBL/GenBank/DDBJ databases">
        <title>Trachymyrmex septentrionalis WGS genome.</title>
        <authorList>
            <person name="Nygaard S."/>
            <person name="Hu H."/>
            <person name="Boomsma J."/>
            <person name="Zhang G."/>
        </authorList>
    </citation>
    <scope>NUCLEOTIDE SEQUENCE [LARGE SCALE GENOMIC DNA]</scope>
    <source>
        <strain evidence="1">Tsep2-gDNA-1</strain>
        <tissue evidence="1">Whole body</tissue>
    </source>
</reference>
<gene>
    <name evidence="1" type="ORF">ALC56_02364</name>
</gene>
<proteinExistence type="predicted"/>
<organism evidence="1 2">
    <name type="scientific">Trachymyrmex septentrionalis</name>
    <dbReference type="NCBI Taxonomy" id="34720"/>
    <lineage>
        <taxon>Eukaryota</taxon>
        <taxon>Metazoa</taxon>
        <taxon>Ecdysozoa</taxon>
        <taxon>Arthropoda</taxon>
        <taxon>Hexapoda</taxon>
        <taxon>Insecta</taxon>
        <taxon>Pterygota</taxon>
        <taxon>Neoptera</taxon>
        <taxon>Endopterygota</taxon>
        <taxon>Hymenoptera</taxon>
        <taxon>Apocrita</taxon>
        <taxon>Aculeata</taxon>
        <taxon>Formicoidea</taxon>
        <taxon>Formicidae</taxon>
        <taxon>Myrmicinae</taxon>
        <taxon>Trachymyrmex</taxon>
    </lineage>
</organism>
<protein>
    <submittedName>
        <fullName evidence="1">Uncharacterized protein</fullName>
    </submittedName>
</protein>
<evidence type="ECO:0000313" key="1">
    <source>
        <dbReference type="EMBL" id="KYN43182.1"/>
    </source>
</evidence>
<dbReference type="Proteomes" id="UP000078541">
    <property type="component" value="Unassembled WGS sequence"/>
</dbReference>